<evidence type="ECO:0000256" key="11">
    <source>
        <dbReference type="PROSITE-ProRule" id="PRU00221"/>
    </source>
</evidence>
<dbReference type="SMART" id="SM00487">
    <property type="entry name" value="DEXDc"/>
    <property type="match status" value="1"/>
</dbReference>
<keyword evidence="11" id="KW-0853">WD repeat</keyword>
<dbReference type="FunFam" id="3.40.50.300:FF:000007">
    <property type="entry name" value="Pre-mRNA-splicing factor ATP-dependent RNA helicase"/>
    <property type="match status" value="1"/>
</dbReference>
<dbReference type="GO" id="GO:0008380">
    <property type="term" value="P:RNA splicing"/>
    <property type="evidence" value="ECO:0007669"/>
    <property type="project" value="UniProtKB-KW"/>
</dbReference>
<evidence type="ECO:0000256" key="4">
    <source>
        <dbReference type="ARBA" id="ARBA00022801"/>
    </source>
</evidence>
<evidence type="ECO:0000256" key="12">
    <source>
        <dbReference type="SAM" id="MobiDB-lite"/>
    </source>
</evidence>
<dbReference type="InterPro" id="IPR011709">
    <property type="entry name" value="DEAD-box_helicase_OB_fold"/>
</dbReference>
<evidence type="ECO:0000256" key="5">
    <source>
        <dbReference type="ARBA" id="ARBA00022806"/>
    </source>
</evidence>
<dbReference type="Pfam" id="PF04408">
    <property type="entry name" value="WHD_HA2"/>
    <property type="match status" value="1"/>
</dbReference>
<dbReference type="GO" id="GO:0003724">
    <property type="term" value="F:RNA helicase activity"/>
    <property type="evidence" value="ECO:0007669"/>
    <property type="project" value="UniProtKB-EC"/>
</dbReference>
<keyword evidence="16" id="KW-1185">Reference proteome</keyword>
<keyword evidence="5" id="KW-0347">Helicase</keyword>
<dbReference type="Gene3D" id="2.130.10.10">
    <property type="entry name" value="YVTN repeat-like/Quinoprotein amine dehydrogenase"/>
    <property type="match status" value="1"/>
</dbReference>
<evidence type="ECO:0000313" key="15">
    <source>
        <dbReference type="EMBL" id="OAF71462.1"/>
    </source>
</evidence>
<dbReference type="InterPro" id="IPR001650">
    <property type="entry name" value="Helicase_C-like"/>
</dbReference>
<dbReference type="PANTHER" id="PTHR18934">
    <property type="entry name" value="ATP-DEPENDENT RNA HELICASE"/>
    <property type="match status" value="1"/>
</dbReference>
<feature type="region of interest" description="Disordered" evidence="12">
    <location>
        <begin position="1"/>
        <end position="28"/>
    </location>
</feature>
<evidence type="ECO:0000256" key="7">
    <source>
        <dbReference type="ARBA" id="ARBA00023187"/>
    </source>
</evidence>
<dbReference type="FunFam" id="1.20.120.1080:FF:000003">
    <property type="entry name" value="Pre-mRNA-splicing factor ATP-dependent RNA helicase PRP43"/>
    <property type="match status" value="1"/>
</dbReference>
<feature type="domain" description="Helicase ATP-binding" evidence="13">
    <location>
        <begin position="168"/>
        <end position="333"/>
    </location>
</feature>
<protein>
    <recommendedName>
        <fullName evidence="1">RNA helicase</fullName>
        <ecNumber evidence="1">3.6.4.13</ecNumber>
    </recommendedName>
    <alternativeName>
        <fullName evidence="10">DEAH box protein 15</fullName>
    </alternativeName>
</protein>
<dbReference type="GO" id="GO:0016787">
    <property type="term" value="F:hydrolase activity"/>
    <property type="evidence" value="ECO:0007669"/>
    <property type="project" value="UniProtKB-KW"/>
</dbReference>
<dbReference type="FunFam" id="3.40.50.300:FF:000615">
    <property type="entry name" value="pre-mRNA-splicing factor ATP-dependent RNA helicase DEAH7"/>
    <property type="match status" value="1"/>
</dbReference>
<evidence type="ECO:0000313" key="16">
    <source>
        <dbReference type="Proteomes" id="UP000078046"/>
    </source>
</evidence>
<keyword evidence="4" id="KW-0378">Hydrolase</keyword>
<dbReference type="OrthoDB" id="10253254at2759"/>
<dbReference type="InterPro" id="IPR027417">
    <property type="entry name" value="P-loop_NTPase"/>
</dbReference>
<dbReference type="Gene3D" id="3.40.50.300">
    <property type="entry name" value="P-loop containing nucleotide triphosphate hydrolases"/>
    <property type="match status" value="2"/>
</dbReference>
<dbReference type="PROSITE" id="PS50082">
    <property type="entry name" value="WD_REPEATS_2"/>
    <property type="match status" value="1"/>
</dbReference>
<dbReference type="SMART" id="SM00320">
    <property type="entry name" value="WD40"/>
    <property type="match status" value="6"/>
</dbReference>
<feature type="domain" description="Helicase C-terminal" evidence="14">
    <location>
        <begin position="358"/>
        <end position="536"/>
    </location>
</feature>
<dbReference type="InterPro" id="IPR001680">
    <property type="entry name" value="WD40_rpt"/>
</dbReference>
<evidence type="ECO:0000256" key="8">
    <source>
        <dbReference type="ARBA" id="ARBA00024333"/>
    </source>
</evidence>
<dbReference type="PROSITE" id="PS51194">
    <property type="entry name" value="HELICASE_CTER"/>
    <property type="match status" value="1"/>
</dbReference>
<dbReference type="InterPro" id="IPR044756">
    <property type="entry name" value="DHX15_DEXHc"/>
</dbReference>
<dbReference type="GO" id="GO:0003723">
    <property type="term" value="F:RNA binding"/>
    <property type="evidence" value="ECO:0007669"/>
    <property type="project" value="TreeGrafter"/>
</dbReference>
<dbReference type="GO" id="GO:0005681">
    <property type="term" value="C:spliceosomal complex"/>
    <property type="evidence" value="ECO:0007669"/>
    <property type="project" value="TreeGrafter"/>
</dbReference>
<dbReference type="InterPro" id="IPR014001">
    <property type="entry name" value="Helicase_ATP-bd"/>
</dbReference>
<evidence type="ECO:0000259" key="13">
    <source>
        <dbReference type="PROSITE" id="PS51192"/>
    </source>
</evidence>
<accession>A0A177BCX0</accession>
<dbReference type="InterPro" id="IPR011545">
    <property type="entry name" value="DEAD/DEAH_box_helicase_dom"/>
</dbReference>
<dbReference type="Pfam" id="PF07717">
    <property type="entry name" value="OB_NTP_bind"/>
    <property type="match status" value="1"/>
</dbReference>
<evidence type="ECO:0000256" key="10">
    <source>
        <dbReference type="ARBA" id="ARBA00083333"/>
    </source>
</evidence>
<keyword evidence="2" id="KW-0507">mRNA processing</keyword>
<evidence type="ECO:0000256" key="2">
    <source>
        <dbReference type="ARBA" id="ARBA00022664"/>
    </source>
</evidence>
<evidence type="ECO:0000256" key="6">
    <source>
        <dbReference type="ARBA" id="ARBA00022840"/>
    </source>
</evidence>
<dbReference type="InterPro" id="IPR002464">
    <property type="entry name" value="DNA/RNA_helicase_DEAH_CS"/>
</dbReference>
<sequence>MSKRHRIDLGPSQSSTKREKTNVTFNPYTGIDKNDDRLPNVICSNCQKIFHDIGNGILSRKIEIFDHSKLTINSKRNTRSSLNKTCLSQLSFNFNSNNGVPKIKKRNSSGRPKTGVSDFEVFFYNAPESVPNQKMLKFWRRRPFTPRYYELVTTRKLLPVWDYKDKFFDVLSKHQIIVLNGETGSGKTTQIPQWCVEYTRKHSKNNCVCCTQPRRVAAMSVAQRVATEMDVQIGMQVGYSIRFEDCTSSSTFLKYLTDGMLLREAMADPVMSNYSCVILDEAHERTLATDILMGLIKEVARKRKDLKIVIMSATLDATKFQNYFDSAPLFSVPGRTHPVEIFYTPKPEKDYLQASIRTVMQIHTCEEKGDILLFLTGQEEIEECCKRIKKEVESFGQDIGSLSVIPLYSTLPPAQQQRIFEAPPPTNSKNICGRKLVVATNIAETSITIDGVVYVIDPGFSKQKVFNPRVRVESLLVSAISKASAKQRAGRAGRTKPGKCFRLYTEDSYKEMTSNTYPEILRSNLASVVLQLKKLGIDDLVHFDFMDPPAPETLMRALEQLNYLSALDDEGELTPLGHLMAELPLDPQLSKTLVTSCDYNCSSEILSITAMVSVTQCFVRPPDMKSQSDQAKMRFAHIDGDHLSLLNIYHAFKQNGESPQWCYDNFINYRSLKSAGNVREQLSRIMDRVSLKRTSTPFTSRDYYTNIRKALVSGFFMQVAHLDKNGFYKTIRDGQNVLIHPSSCLESKPEWVLYDEFVLTTKNYIRMCSAIKPEWCLRFAPRYYDLSNLPEGNARKSLERVVLNNIKTDSLKSTLSNNKQMDSSQIICHYEKSLNYTLYDVKWIPQSAKFVALGSHPRGTGSLDIFQLGKELKLIHSSEKPNSFKCGSFGASVYGDRHLATGDFNGRMQVWDLLDDKSQSVFSSKGHEGIINCIDGIGGQNVGVGAAEIATGGRDGCVKIWDIRQTTPVVNIDPESHGNPRDCWSIAFGNNSNELDKVVAAGFDNGDLKLFDLRTLKILYEKQFKNGICSVQFDRPDIQMNKLVATTLESKIHLFNCNLFKGGINSIDSNIKKLPHLVEKAHKSTVWCVKHLPQNRDVFVTTGGNGTINLWKYFYPDNNENVGTLELVQDVLLSSQPISSFDWCKEKTGLAVCGSFDQVVRVVIVTKL</sequence>
<comment type="caution">
    <text evidence="15">The sequence shown here is derived from an EMBL/GenBank/DDBJ whole genome shotgun (WGS) entry which is preliminary data.</text>
</comment>
<dbReference type="Proteomes" id="UP000078046">
    <property type="component" value="Unassembled WGS sequence"/>
</dbReference>
<gene>
    <name evidence="15" type="ORF">A3Q56_00755</name>
</gene>
<dbReference type="PROSITE" id="PS00690">
    <property type="entry name" value="DEAH_ATP_HELICASE"/>
    <property type="match status" value="1"/>
</dbReference>
<keyword evidence="6" id="KW-0067">ATP-binding</keyword>
<feature type="repeat" description="WD" evidence="11">
    <location>
        <begin position="949"/>
        <end position="971"/>
    </location>
</feature>
<dbReference type="Pfam" id="PF21010">
    <property type="entry name" value="HA2_C"/>
    <property type="match status" value="1"/>
</dbReference>
<keyword evidence="7" id="KW-0508">mRNA splicing</keyword>
<dbReference type="Pfam" id="PF00270">
    <property type="entry name" value="DEAD"/>
    <property type="match status" value="1"/>
</dbReference>
<dbReference type="PANTHER" id="PTHR18934:SF109">
    <property type="entry name" value="ATP-DEPENDENT RNA HELICASE DHX15 HOMOLOG"/>
    <property type="match status" value="1"/>
</dbReference>
<dbReference type="EMBL" id="LWCA01000049">
    <property type="protein sequence ID" value="OAF71462.1"/>
    <property type="molecule type" value="Genomic_DNA"/>
</dbReference>
<evidence type="ECO:0000256" key="3">
    <source>
        <dbReference type="ARBA" id="ARBA00022741"/>
    </source>
</evidence>
<dbReference type="GO" id="GO:0006397">
    <property type="term" value="P:mRNA processing"/>
    <property type="evidence" value="ECO:0007669"/>
    <property type="project" value="UniProtKB-KW"/>
</dbReference>
<evidence type="ECO:0000256" key="1">
    <source>
        <dbReference type="ARBA" id="ARBA00012552"/>
    </source>
</evidence>
<dbReference type="InterPro" id="IPR036322">
    <property type="entry name" value="WD40_repeat_dom_sf"/>
</dbReference>
<evidence type="ECO:0000256" key="9">
    <source>
        <dbReference type="ARBA" id="ARBA00047984"/>
    </source>
</evidence>
<dbReference type="GO" id="GO:0005524">
    <property type="term" value="F:ATP binding"/>
    <property type="evidence" value="ECO:0007669"/>
    <property type="project" value="UniProtKB-KW"/>
</dbReference>
<dbReference type="InterPro" id="IPR048333">
    <property type="entry name" value="HA2_WH"/>
</dbReference>
<dbReference type="GO" id="GO:0140374">
    <property type="term" value="P:antiviral innate immune response"/>
    <property type="evidence" value="ECO:0007669"/>
    <property type="project" value="UniProtKB-ARBA"/>
</dbReference>
<comment type="similarity">
    <text evidence="8">Belongs to the DEAD box helicase family. DEAH subfamily. DDX15/PRP43 sub-subfamily.</text>
</comment>
<dbReference type="InterPro" id="IPR015943">
    <property type="entry name" value="WD40/YVTN_repeat-like_dom_sf"/>
</dbReference>
<keyword evidence="3" id="KW-0547">Nucleotide-binding</keyword>
<dbReference type="Pfam" id="PF00271">
    <property type="entry name" value="Helicase_C"/>
    <property type="match status" value="1"/>
</dbReference>
<dbReference type="SMART" id="SM00847">
    <property type="entry name" value="HA2"/>
    <property type="match status" value="1"/>
</dbReference>
<dbReference type="CDD" id="cd17973">
    <property type="entry name" value="DEXHc_DHX15"/>
    <property type="match status" value="1"/>
</dbReference>
<organism evidence="15 16">
    <name type="scientific">Intoshia linei</name>
    <dbReference type="NCBI Taxonomy" id="1819745"/>
    <lineage>
        <taxon>Eukaryota</taxon>
        <taxon>Metazoa</taxon>
        <taxon>Spiralia</taxon>
        <taxon>Lophotrochozoa</taxon>
        <taxon>Mesozoa</taxon>
        <taxon>Orthonectida</taxon>
        <taxon>Rhopaluridae</taxon>
        <taxon>Intoshia</taxon>
    </lineage>
</organism>
<dbReference type="Pfam" id="PF00400">
    <property type="entry name" value="WD40"/>
    <property type="match status" value="2"/>
</dbReference>
<dbReference type="SMART" id="SM00490">
    <property type="entry name" value="HELICc"/>
    <property type="match status" value="1"/>
</dbReference>
<name>A0A177BCX0_9BILA</name>
<dbReference type="Gene3D" id="1.20.120.1080">
    <property type="match status" value="1"/>
</dbReference>
<dbReference type="InterPro" id="IPR007502">
    <property type="entry name" value="Helicase-assoc_dom"/>
</dbReference>
<dbReference type="SUPFAM" id="SSF50978">
    <property type="entry name" value="WD40 repeat-like"/>
    <property type="match status" value="1"/>
</dbReference>
<dbReference type="SUPFAM" id="SSF52540">
    <property type="entry name" value="P-loop containing nucleoside triphosphate hydrolases"/>
    <property type="match status" value="1"/>
</dbReference>
<comment type="catalytic activity">
    <reaction evidence="9">
        <text>ATP + H2O = ADP + phosphate + H(+)</text>
        <dbReference type="Rhea" id="RHEA:13065"/>
        <dbReference type="ChEBI" id="CHEBI:15377"/>
        <dbReference type="ChEBI" id="CHEBI:15378"/>
        <dbReference type="ChEBI" id="CHEBI:30616"/>
        <dbReference type="ChEBI" id="CHEBI:43474"/>
        <dbReference type="ChEBI" id="CHEBI:456216"/>
        <dbReference type="EC" id="3.6.4.13"/>
    </reaction>
</comment>
<evidence type="ECO:0000259" key="14">
    <source>
        <dbReference type="PROSITE" id="PS51194"/>
    </source>
</evidence>
<dbReference type="PROSITE" id="PS51192">
    <property type="entry name" value="HELICASE_ATP_BIND_1"/>
    <property type="match status" value="1"/>
</dbReference>
<reference evidence="15 16" key="1">
    <citation type="submission" date="2016-04" db="EMBL/GenBank/DDBJ databases">
        <title>The genome of Intoshia linei affirms orthonectids as highly simplified spiralians.</title>
        <authorList>
            <person name="Mikhailov K.V."/>
            <person name="Slusarev G.S."/>
            <person name="Nikitin M.A."/>
            <person name="Logacheva M.D."/>
            <person name="Penin A."/>
            <person name="Aleoshin V."/>
            <person name="Panchin Y.V."/>
        </authorList>
    </citation>
    <scope>NUCLEOTIDE SEQUENCE [LARGE SCALE GENOMIC DNA]</scope>
    <source>
        <strain evidence="15">Intl2013</strain>
        <tissue evidence="15">Whole animal</tissue>
    </source>
</reference>
<dbReference type="AlphaFoldDB" id="A0A177BCX0"/>
<dbReference type="EC" id="3.6.4.13" evidence="1"/>
<dbReference type="CDD" id="cd18791">
    <property type="entry name" value="SF2_C_RHA"/>
    <property type="match status" value="1"/>
</dbReference>
<proteinExistence type="inferred from homology"/>